<evidence type="ECO:0000313" key="2">
    <source>
        <dbReference type="Proteomes" id="UP000267249"/>
    </source>
</evidence>
<proteinExistence type="predicted"/>
<organism evidence="1 2">
    <name type="scientific">Synechococcus elongatus PCC 11801</name>
    <dbReference type="NCBI Taxonomy" id="2219813"/>
    <lineage>
        <taxon>Bacteria</taxon>
        <taxon>Bacillati</taxon>
        <taxon>Cyanobacteriota</taxon>
        <taxon>Cyanophyceae</taxon>
        <taxon>Synechococcales</taxon>
        <taxon>Synechococcaceae</taxon>
        <taxon>Synechococcus</taxon>
    </lineage>
</organism>
<name>A0ACD5A3I7_SYNEL</name>
<dbReference type="EMBL" id="CP143531">
    <property type="protein sequence ID" value="WVS92259.1"/>
    <property type="molecule type" value="Genomic_DNA"/>
</dbReference>
<geneLocation type="plasmid" evidence="1 2">
    <name>p11801_4</name>
</geneLocation>
<gene>
    <name evidence="1" type="ORF">DOP62_14305</name>
</gene>
<dbReference type="Proteomes" id="UP000267249">
    <property type="component" value="Plasmid p11801_4"/>
</dbReference>
<sequence length="1039" mass="114116">MLSPIVNVAKPVHNGERYETVTTQTWLAEFAASGISPELARANARWVEGEAAVHEFLAAPIAKRQRVTSYLTIRNAHLRQTFDFIADGGWIAYGSTLEGKPAEVPYLKPANPRYSADRDRPIKYETPVGEQAKPILPCIPWMHGLRIAKRFKLQAEYQARYAQQQPKSGTAEDAGFWAWWLSKGCPGLIITEGLKTALAPIELGYPAIALRGITQWHPKGVSGLWPELEKLCSVCPSVVVAFDQDSKLSTRQAVEIQANQLGKAIAKVGKAPRFLTWNGAQGKGLDDALAAQPEADRGTWLKATIKAALTQKQQQREATLARARVLRNPAPLQPDRLTEGEYLPPLPKLETGAIHALLAPMNSGKTYRTGLDWVGPWRAAGGVIVALSPLNSLGQQTAQDWGLPHIHDYSTDRDSQAALRADVSHSGGIVACPNSAHRVLALIPSNRPLLLVIDEAAQTLTDAAEGGTLGSEWADRWEDIKTLKQRAAATGAIVLSEDGLDADTVALTKALSGCDRSIVIQHKKQAAPWQVQISRAPVSSWRAQLLEAAAKHGPQLVVTTSQKEARRLEKILQDQGVDVVRIDSQTNEGGRFRSFFENPDRWLQERQPQVLILSPSCKTGLSIQGGVSAEDAYFKGVWGYFPALDTDTQLQLLGRYRPNVPRYIWAPAFIQPERGEQPNRLAIANDLEKEAARYARAGGFAQAEADPDDAAIKQYLAARGARRWAGKVAPVEALQERLETSGHVVAIATAGEHDAEMAELWQVTDELIAWEDAQHRAALEIDPETHDLSWANQVLRSVDSSHENRCKAAKVKMMARFPGLNWNDSRLWFDAVFCPVTNEQRPAAPGAALWAEAEHYRELWNEDAATAQEILSQRLRAAHLLPQSGPKAALAALLRPLIEQLLKAGEIGPTAKAEQIKALALQHRDDIRRYWRLDIKPEQSAVAIACKIARKFGLTTERSHRVTVGSDRIWVYALSASATWQSLVDARETALRGAGTNPLDIVPALINKSVPPTDIRPSKAPPDGCDRDFLEPPDWPAIA</sequence>
<keyword evidence="1" id="KW-0614">Plasmid</keyword>
<reference evidence="1" key="1">
    <citation type="submission" date="2024-01" db="EMBL/GenBank/DDBJ databases">
        <title>De novo genome assembly and pan-genome analysis of the fast-growing Indian isolates of Synechococcus elongatus: Potential chassis for bioproduction.</title>
        <authorList>
            <person name="Jain V.S."/>
            <person name="Schubert M.G."/>
            <person name="Pritam P."/>
            <person name="Sarnaik A.P."/>
            <person name="Jaiswal D."/>
            <person name="Church G.M."/>
            <person name="Wangikar P."/>
        </authorList>
    </citation>
    <scope>NUCLEOTIDE SEQUENCE</scope>
    <source>
        <strain evidence="1">PCC 11801</strain>
    </source>
</reference>
<evidence type="ECO:0000313" key="1">
    <source>
        <dbReference type="EMBL" id="WVS92259.1"/>
    </source>
</evidence>
<protein>
    <submittedName>
        <fullName evidence="1">DUF3854 domain-containing protein</fullName>
    </submittedName>
</protein>
<accession>A0ACD5A3I7</accession>